<proteinExistence type="inferred from homology"/>
<protein>
    <submittedName>
        <fullName evidence="4">Carbohydrate ABC transporter substrate-binding protein, CUT1 family</fullName>
    </submittedName>
</protein>
<feature type="signal peptide" evidence="3">
    <location>
        <begin position="1"/>
        <end position="40"/>
    </location>
</feature>
<dbReference type="Gene3D" id="3.40.190.10">
    <property type="entry name" value="Periplasmic binding protein-like II"/>
    <property type="match status" value="2"/>
</dbReference>
<keyword evidence="3" id="KW-0732">Signal</keyword>
<sequence length="427" mass="47221">MKTSGINHTRLAGRRTMRLSSAVAAVAMAAALLAGVSAQAGELNVNVSARGNQRSTWQDAFDKFKKANPDVDLKVTYVTEEAYKVQMGGWLATDPPDVVSWHDGERMAYYAQRGLLADLSSDWSKNGWDQQYASVKEASTYKGKQYAAPLGYDAYGFFYRKDLFEKAGIKGEPKTWDEFLDACKKLKASGVAPIAVAARDSWTLAAWFDYLDLRINGNAFHQKLMAGEVPYTDARVKKVYMAWKTLIDDHYFIDNALSYDLDSIAPFLVNGKASMMLMGTFFSASIPASVKPDTGFFRFPIVDANVPTAEDGPVNVLLVPAKAKNKADARRLLAFMETPQINADLARGWGQLPSNSKAAEPDDPISKVGFQTLASTTGGIAQFYDRDMTKEMADEGMKAMQQFYSDPSQLDSLLARLEATRKRIYKK</sequence>
<dbReference type="PANTHER" id="PTHR43649">
    <property type="entry name" value="ARABINOSE-BINDING PROTEIN-RELATED"/>
    <property type="match status" value="1"/>
</dbReference>
<evidence type="ECO:0000256" key="2">
    <source>
        <dbReference type="ARBA" id="ARBA00008520"/>
    </source>
</evidence>
<evidence type="ECO:0000313" key="4">
    <source>
        <dbReference type="EMBL" id="SEB19226.1"/>
    </source>
</evidence>
<reference evidence="5" key="1">
    <citation type="submission" date="2016-10" db="EMBL/GenBank/DDBJ databases">
        <authorList>
            <person name="Varghese N."/>
            <person name="Submissions S."/>
        </authorList>
    </citation>
    <scope>NUCLEOTIDE SEQUENCE [LARGE SCALE GENOMIC DNA]</scope>
    <source>
        <strain evidence="5">LMG 24000</strain>
    </source>
</reference>
<dbReference type="Pfam" id="PF01547">
    <property type="entry name" value="SBP_bac_1"/>
    <property type="match status" value="1"/>
</dbReference>
<comment type="subcellular location">
    <subcellularLocation>
        <location evidence="1">Periplasm</location>
    </subcellularLocation>
</comment>
<dbReference type="STRING" id="83784.SAMN05192564_10841"/>
<dbReference type="Proteomes" id="UP000198638">
    <property type="component" value="Unassembled WGS sequence"/>
</dbReference>
<name>A0A1H4HC27_9BURK</name>
<gene>
    <name evidence="4" type="ORF">SAMN05192564_10841</name>
</gene>
<accession>A0A1H4HC27</accession>
<evidence type="ECO:0000256" key="1">
    <source>
        <dbReference type="ARBA" id="ARBA00004418"/>
    </source>
</evidence>
<evidence type="ECO:0000256" key="3">
    <source>
        <dbReference type="SAM" id="SignalP"/>
    </source>
</evidence>
<evidence type="ECO:0000313" key="5">
    <source>
        <dbReference type="Proteomes" id="UP000198638"/>
    </source>
</evidence>
<dbReference type="GO" id="GO:0042597">
    <property type="term" value="C:periplasmic space"/>
    <property type="evidence" value="ECO:0007669"/>
    <property type="project" value="UniProtKB-SubCell"/>
</dbReference>
<organism evidence="4 5">
    <name type="scientific">Paraburkholderia sartisoli</name>
    <dbReference type="NCBI Taxonomy" id="83784"/>
    <lineage>
        <taxon>Bacteria</taxon>
        <taxon>Pseudomonadati</taxon>
        <taxon>Pseudomonadota</taxon>
        <taxon>Betaproteobacteria</taxon>
        <taxon>Burkholderiales</taxon>
        <taxon>Burkholderiaceae</taxon>
        <taxon>Paraburkholderia</taxon>
    </lineage>
</organism>
<dbReference type="AlphaFoldDB" id="A0A1H4HC27"/>
<comment type="similarity">
    <text evidence="2">Belongs to the bacterial solute-binding protein 1 family.</text>
</comment>
<keyword evidence="5" id="KW-1185">Reference proteome</keyword>
<dbReference type="EMBL" id="FNRQ01000008">
    <property type="protein sequence ID" value="SEB19226.1"/>
    <property type="molecule type" value="Genomic_DNA"/>
</dbReference>
<feature type="chain" id="PRO_5011685140" evidence="3">
    <location>
        <begin position="41"/>
        <end position="427"/>
    </location>
</feature>
<dbReference type="InterPro" id="IPR006059">
    <property type="entry name" value="SBP"/>
</dbReference>
<dbReference type="SUPFAM" id="SSF53850">
    <property type="entry name" value="Periplasmic binding protein-like II"/>
    <property type="match status" value="1"/>
</dbReference>
<dbReference type="InterPro" id="IPR050490">
    <property type="entry name" value="Bact_solute-bd_prot1"/>
</dbReference>